<protein>
    <submittedName>
        <fullName evidence="1">DUF3006 domain-containing protein</fullName>
    </submittedName>
</protein>
<organism evidence="1 2">
    <name type="scientific">Lachnoclostridium phytofermentans</name>
    <dbReference type="NCBI Taxonomy" id="66219"/>
    <lineage>
        <taxon>Bacteria</taxon>
        <taxon>Bacillati</taxon>
        <taxon>Bacillota</taxon>
        <taxon>Clostridia</taxon>
        <taxon>Lachnospirales</taxon>
        <taxon>Lachnospiraceae</taxon>
    </lineage>
</organism>
<proteinExistence type="predicted"/>
<accession>A0A3D2XAT7</accession>
<dbReference type="AlphaFoldDB" id="A0A3D2XAT7"/>
<dbReference type="InterPro" id="IPR021377">
    <property type="entry name" value="DUF3006"/>
</dbReference>
<comment type="caution">
    <text evidence="1">The sequence shown here is derived from an EMBL/GenBank/DDBJ whole genome shotgun (WGS) entry which is preliminary data.</text>
</comment>
<evidence type="ECO:0000313" key="1">
    <source>
        <dbReference type="EMBL" id="HCL04242.1"/>
    </source>
</evidence>
<evidence type="ECO:0000313" key="2">
    <source>
        <dbReference type="Proteomes" id="UP000262969"/>
    </source>
</evidence>
<dbReference type="Proteomes" id="UP000262969">
    <property type="component" value="Unassembled WGS sequence"/>
</dbReference>
<dbReference type="EMBL" id="DPVV01000580">
    <property type="protein sequence ID" value="HCL04242.1"/>
    <property type="molecule type" value="Genomic_DNA"/>
</dbReference>
<gene>
    <name evidence="1" type="ORF">DHW61_17850</name>
</gene>
<dbReference type="Pfam" id="PF11213">
    <property type="entry name" value="DUF3006"/>
    <property type="match status" value="1"/>
</dbReference>
<reference evidence="1 2" key="1">
    <citation type="journal article" date="2018" name="Nat. Biotechnol.">
        <title>A standardized bacterial taxonomy based on genome phylogeny substantially revises the tree of life.</title>
        <authorList>
            <person name="Parks D.H."/>
            <person name="Chuvochina M."/>
            <person name="Waite D.W."/>
            <person name="Rinke C."/>
            <person name="Skarshewski A."/>
            <person name="Chaumeil P.A."/>
            <person name="Hugenholtz P."/>
        </authorList>
    </citation>
    <scope>NUCLEOTIDE SEQUENCE [LARGE SCALE GENOMIC DNA]</scope>
    <source>
        <strain evidence="1">UBA11728</strain>
    </source>
</reference>
<sequence length="70" mass="8299">MKYIIDRFEGTYAVCEDETKNMVNIPKYKLPMEAKEGDPLIDDDGIIRIDDKEADERRKKVNQMMNKLFK</sequence>
<name>A0A3D2XAT7_9FIRM</name>